<feature type="signal peptide" evidence="4">
    <location>
        <begin position="1"/>
        <end position="22"/>
    </location>
</feature>
<name>A0A1J0WDR4_9RHOB</name>
<dbReference type="EMBL" id="CP018076">
    <property type="protein sequence ID" value="APE42463.1"/>
    <property type="molecule type" value="Genomic_DNA"/>
</dbReference>
<dbReference type="InterPro" id="IPR018389">
    <property type="entry name" value="DctP_fam"/>
</dbReference>
<dbReference type="RefSeq" id="WP_071970106.1">
    <property type="nucleotide sequence ID" value="NZ_CP018076.1"/>
</dbReference>
<comment type="subcellular location">
    <subcellularLocation>
        <location evidence="1">Periplasm</location>
    </subcellularLocation>
</comment>
<dbReference type="Gene3D" id="3.40.190.170">
    <property type="entry name" value="Bacterial extracellular solute-binding protein, family 7"/>
    <property type="match status" value="1"/>
</dbReference>
<gene>
    <name evidence="5" type="ORF">BOO69_02790</name>
</gene>
<dbReference type="STRING" id="1917485.BOO69_02790"/>
<sequence length="336" mass="35832">MRISQIICAAALAAGLTGPAMAKETLRFASFEPAGAFLTGTIFALWAEDVAAASEGTLEIKIFPGGTLGRDPAAQIDLVENGVADIAWAIPGYAPGRFDESTVIELPFLVKNSEAASYAAWKVFEDGLLGGDYDKFKMLGTFSSPPNMIAATIPLVEPSDMKGVNFRAPGPTQLKAIEATGAVPVGGITGPSLAEALNRDLIKGLSTEFLAVETFRLEELLTNYTVVPMGATPMLVIMNKQRYESLPDAAKAAIDKYSGAAFSERFGKAFDERVATIRERVTARDDVTIVAPTEAQVELWRDATSVATEDWLAAKDGRQSLYDAFAAAMKEHPASQ</sequence>
<dbReference type="CDD" id="cd13665">
    <property type="entry name" value="PBP2_TRAP_Dctp3_4"/>
    <property type="match status" value="1"/>
</dbReference>
<evidence type="ECO:0000313" key="6">
    <source>
        <dbReference type="Proteomes" id="UP000181897"/>
    </source>
</evidence>
<keyword evidence="6" id="KW-1185">Reference proteome</keyword>
<protein>
    <submittedName>
        <fullName evidence="5">C4-dicarboxylate ABC transporter substrate-binding protein</fullName>
    </submittedName>
</protein>
<dbReference type="KEGG" id="suam:BOO69_02790"/>
<evidence type="ECO:0000313" key="5">
    <source>
        <dbReference type="EMBL" id="APE42463.1"/>
    </source>
</evidence>
<reference evidence="5 6" key="1">
    <citation type="submission" date="2016-11" db="EMBL/GenBank/DDBJ databases">
        <title>Complete genome sequence of Sulfitobacter sp. AM1-D1, a toxic bacteria associated with marine dinoflagellate Alexandrium minutum in East China Sea.</title>
        <authorList>
            <person name="Yang Q."/>
            <person name="Zhang X."/>
            <person name="Tian X."/>
        </authorList>
    </citation>
    <scope>NUCLEOTIDE SEQUENCE [LARGE SCALE GENOMIC DNA]</scope>
    <source>
        <strain evidence="5 6">AM1-D1</strain>
    </source>
</reference>
<dbReference type="NCBIfam" id="NF037995">
    <property type="entry name" value="TRAP_S1"/>
    <property type="match status" value="1"/>
</dbReference>
<keyword evidence="2 4" id="KW-0732">Signal</keyword>
<dbReference type="PANTHER" id="PTHR33376:SF15">
    <property type="entry name" value="BLL6794 PROTEIN"/>
    <property type="match status" value="1"/>
</dbReference>
<accession>A0A1J0WDR4</accession>
<evidence type="ECO:0000256" key="2">
    <source>
        <dbReference type="ARBA" id="ARBA00022729"/>
    </source>
</evidence>
<dbReference type="Pfam" id="PF03480">
    <property type="entry name" value="DctP"/>
    <property type="match status" value="1"/>
</dbReference>
<feature type="chain" id="PRO_5012113904" evidence="4">
    <location>
        <begin position="23"/>
        <end position="336"/>
    </location>
</feature>
<proteinExistence type="predicted"/>
<evidence type="ECO:0000256" key="3">
    <source>
        <dbReference type="ARBA" id="ARBA00022764"/>
    </source>
</evidence>
<dbReference type="InterPro" id="IPR038404">
    <property type="entry name" value="TRAP_DctP_sf"/>
</dbReference>
<dbReference type="GO" id="GO:0055085">
    <property type="term" value="P:transmembrane transport"/>
    <property type="evidence" value="ECO:0007669"/>
    <property type="project" value="InterPro"/>
</dbReference>
<dbReference type="AlphaFoldDB" id="A0A1J0WDR4"/>
<dbReference type="PANTHER" id="PTHR33376">
    <property type="match status" value="1"/>
</dbReference>
<keyword evidence="3" id="KW-0574">Periplasm</keyword>
<organism evidence="5 6">
    <name type="scientific">Sulfitobacter alexandrii</name>
    <dbReference type="NCBI Taxonomy" id="1917485"/>
    <lineage>
        <taxon>Bacteria</taxon>
        <taxon>Pseudomonadati</taxon>
        <taxon>Pseudomonadota</taxon>
        <taxon>Alphaproteobacteria</taxon>
        <taxon>Rhodobacterales</taxon>
        <taxon>Roseobacteraceae</taxon>
        <taxon>Sulfitobacter</taxon>
    </lineage>
</organism>
<evidence type="ECO:0000256" key="1">
    <source>
        <dbReference type="ARBA" id="ARBA00004418"/>
    </source>
</evidence>
<dbReference type="GO" id="GO:0042597">
    <property type="term" value="C:periplasmic space"/>
    <property type="evidence" value="ECO:0007669"/>
    <property type="project" value="UniProtKB-SubCell"/>
</dbReference>
<dbReference type="Proteomes" id="UP000181897">
    <property type="component" value="Chromosome"/>
</dbReference>
<dbReference type="OrthoDB" id="7822595at2"/>
<evidence type="ECO:0000256" key="4">
    <source>
        <dbReference type="SAM" id="SignalP"/>
    </source>
</evidence>